<keyword evidence="5" id="KW-1185">Reference proteome</keyword>
<dbReference type="CDD" id="cd00130">
    <property type="entry name" value="PAS"/>
    <property type="match status" value="4"/>
</dbReference>
<dbReference type="RefSeq" id="WP_267648201.1">
    <property type="nucleotide sequence ID" value="NZ_JANHGR010000003.1"/>
</dbReference>
<gene>
    <name evidence="4" type="ORF">ACFSAU_13240</name>
</gene>
<dbReference type="InterPro" id="IPR003018">
    <property type="entry name" value="GAF"/>
</dbReference>
<dbReference type="InterPro" id="IPR000700">
    <property type="entry name" value="PAS-assoc_C"/>
</dbReference>
<dbReference type="Gene3D" id="3.30.450.20">
    <property type="entry name" value="PAS domain"/>
    <property type="match status" value="4"/>
</dbReference>
<dbReference type="AlphaFoldDB" id="A0ABD6BTT8"/>
<dbReference type="SUPFAM" id="SSF55785">
    <property type="entry name" value="PYP-like sensor domain (PAS domain)"/>
    <property type="match status" value="4"/>
</dbReference>
<dbReference type="SMART" id="SM00387">
    <property type="entry name" value="HATPase_c"/>
    <property type="match status" value="1"/>
</dbReference>
<dbReference type="PANTHER" id="PTHR44757:SF2">
    <property type="entry name" value="BIOFILM ARCHITECTURE MAINTENANCE PROTEIN MBAA"/>
    <property type="match status" value="1"/>
</dbReference>
<feature type="domain" description="PAS" evidence="2">
    <location>
        <begin position="143"/>
        <end position="205"/>
    </location>
</feature>
<dbReference type="Pfam" id="PF02518">
    <property type="entry name" value="HATPase_c"/>
    <property type="match status" value="1"/>
</dbReference>
<dbReference type="InterPro" id="IPR029016">
    <property type="entry name" value="GAF-like_dom_sf"/>
</dbReference>
<feature type="domain" description="PAC" evidence="3">
    <location>
        <begin position="336"/>
        <end position="388"/>
    </location>
</feature>
<evidence type="ECO:0000313" key="5">
    <source>
        <dbReference type="Proteomes" id="UP001597139"/>
    </source>
</evidence>
<accession>A0ABD6BTT8</accession>
<evidence type="ECO:0000259" key="1">
    <source>
        <dbReference type="PROSITE" id="PS50109"/>
    </source>
</evidence>
<dbReference type="PROSITE" id="PS50112">
    <property type="entry name" value="PAS"/>
    <property type="match status" value="3"/>
</dbReference>
<dbReference type="InterPro" id="IPR036890">
    <property type="entry name" value="HATPase_C_sf"/>
</dbReference>
<dbReference type="SUPFAM" id="SSF55874">
    <property type="entry name" value="ATPase domain of HSP90 chaperone/DNA topoisomerase II/histidine kinase"/>
    <property type="match status" value="1"/>
</dbReference>
<organism evidence="4 5">
    <name type="scientific">Halolamina litorea</name>
    <dbReference type="NCBI Taxonomy" id="1515593"/>
    <lineage>
        <taxon>Archaea</taxon>
        <taxon>Methanobacteriati</taxon>
        <taxon>Methanobacteriota</taxon>
        <taxon>Stenosarchaea group</taxon>
        <taxon>Halobacteria</taxon>
        <taxon>Halobacteriales</taxon>
        <taxon>Haloferacaceae</taxon>
    </lineage>
</organism>
<dbReference type="SMART" id="SM00086">
    <property type="entry name" value="PAC"/>
    <property type="match status" value="3"/>
</dbReference>
<comment type="caution">
    <text evidence="4">The sequence shown here is derived from an EMBL/GenBank/DDBJ whole genome shotgun (WGS) entry which is preliminary data.</text>
</comment>
<dbReference type="Pfam" id="PF13185">
    <property type="entry name" value="GAF_2"/>
    <property type="match status" value="1"/>
</dbReference>
<dbReference type="SMART" id="SM00065">
    <property type="entry name" value="GAF"/>
    <property type="match status" value="1"/>
</dbReference>
<dbReference type="Proteomes" id="UP001597139">
    <property type="component" value="Unassembled WGS sequence"/>
</dbReference>
<dbReference type="InterPro" id="IPR013656">
    <property type="entry name" value="PAS_4"/>
</dbReference>
<feature type="domain" description="Histidine kinase" evidence="1">
    <location>
        <begin position="809"/>
        <end position="1013"/>
    </location>
</feature>
<dbReference type="InterPro" id="IPR035965">
    <property type="entry name" value="PAS-like_dom_sf"/>
</dbReference>
<feature type="domain" description="PAC" evidence="3">
    <location>
        <begin position="746"/>
        <end position="798"/>
    </location>
</feature>
<evidence type="ECO:0000259" key="3">
    <source>
        <dbReference type="PROSITE" id="PS50113"/>
    </source>
</evidence>
<dbReference type="PANTHER" id="PTHR44757">
    <property type="entry name" value="DIGUANYLATE CYCLASE DGCP"/>
    <property type="match status" value="1"/>
</dbReference>
<dbReference type="PROSITE" id="PS50113">
    <property type="entry name" value="PAC"/>
    <property type="match status" value="2"/>
</dbReference>
<name>A0ABD6BTT8_9EURY</name>
<dbReference type="InterPro" id="IPR005467">
    <property type="entry name" value="His_kinase_dom"/>
</dbReference>
<dbReference type="EMBL" id="JBHUCZ010000012">
    <property type="protein sequence ID" value="MFD1568456.1"/>
    <property type="molecule type" value="Genomic_DNA"/>
</dbReference>
<sequence>MSLPTDPAMILAATPASEIEPLLTRLEGTHSRITARAAESASAAAELLYSCPPDLLFVPVEARDGRWRETVDVARDVGVDCVVVDTDQLLSPSTALEAGATEYIHTLDDQWLPLYTERFAGLLTRREPAGGTELPHTVGLAGLNEIDDVIYLFDADGRLRWWNEALSEVTGYTDPELAGMEPTDFFDGEDRDTISAAFSRALSGERVIVEAHLATKRGERLPHEFTATRLDREAWEQGYVCGVGRDIGERLTREAELRATERQMNAIFQDPLTFIGVLDRDGHLLTANRTALEYIDTTQGAVEGEPFWELPWWTESSTPQSVVEGAIERARRGESTRFEAEHRRSDGAVGTFDCVVRPVTDDDGEVVSVLAEAIEITEREQLRSELDEVLDRINDAMFALDTDWRITYVNDRALELTDSVKDDLLGSVFWEAFPEAIGTDYERYYRQAMETQQQVSFEAYFEPVDMWTGVRAYPSDTGLSIYYHDITEQRRAQQERELLATVTRIAAEATSFDDALEDVLKVVCAESEIVYGEAWVPNDGSLSPEATYYSGSVDATFRDVTAETRFERGEGLPGRVWERNEPEWIKDLADVPDSTFARREAVSSTDLRTAFAVPIAVDGEVVAVLAFFLGHSRDTDSRFIDSITTIAMDIGTVMARQRTRDELEQERQFQERLFDTSPVGIVVVGAEGELVRVNDPVSDVLGWAESEIASRSFAAEEWEITDAAGDAIPTAQLPVARVFRTGEPIIGAEHAIRQADGTRIWLRVNAAPLIDATGDVEHVIATVQDITEERAREHELQRQREQLSVMNRILRHDLRTHANVVLGQAGLLERGEVSVSDATAKIVDRMEGLLETAEKTRRSASLVKLTETAPRTVADLLADCERELSNRVASYTLEINADAPRSTLIDATDGVVLGLVELLENAVEHGDADSPVVVSTEHSTEESVVIRIRDHGPGIPRPELRVLRGEAETPLVHSSGTGIWLAKWLIEAHDGTLAIDAVENGGTVCTVTFPLSN</sequence>
<feature type="domain" description="PAS" evidence="2">
    <location>
        <begin position="382"/>
        <end position="452"/>
    </location>
</feature>
<dbReference type="NCBIfam" id="TIGR00229">
    <property type="entry name" value="sensory_box"/>
    <property type="match status" value="3"/>
</dbReference>
<dbReference type="PROSITE" id="PS50109">
    <property type="entry name" value="HIS_KIN"/>
    <property type="match status" value="1"/>
</dbReference>
<dbReference type="InterPro" id="IPR001610">
    <property type="entry name" value="PAC"/>
</dbReference>
<dbReference type="InterPro" id="IPR003594">
    <property type="entry name" value="HATPase_dom"/>
</dbReference>
<protein>
    <submittedName>
        <fullName evidence="4">PAS domain-containing protein</fullName>
    </submittedName>
</protein>
<proteinExistence type="predicted"/>
<dbReference type="Pfam" id="PF08448">
    <property type="entry name" value="PAS_4"/>
    <property type="match status" value="4"/>
</dbReference>
<dbReference type="Gene3D" id="3.30.565.10">
    <property type="entry name" value="Histidine kinase-like ATPase, C-terminal domain"/>
    <property type="match status" value="1"/>
</dbReference>
<feature type="domain" description="PAS" evidence="2">
    <location>
        <begin position="666"/>
        <end position="716"/>
    </location>
</feature>
<reference evidence="4 5" key="1">
    <citation type="journal article" date="2019" name="Int. J. Syst. Evol. Microbiol.">
        <title>The Global Catalogue of Microorganisms (GCM) 10K type strain sequencing project: providing services to taxonomists for standard genome sequencing and annotation.</title>
        <authorList>
            <consortium name="The Broad Institute Genomics Platform"/>
            <consortium name="The Broad Institute Genome Sequencing Center for Infectious Disease"/>
            <person name="Wu L."/>
            <person name="Ma J."/>
        </authorList>
    </citation>
    <scope>NUCLEOTIDE SEQUENCE [LARGE SCALE GENOMIC DNA]</scope>
    <source>
        <strain evidence="4 5">CGMCC 1.12859</strain>
    </source>
</reference>
<dbReference type="InterPro" id="IPR000014">
    <property type="entry name" value="PAS"/>
</dbReference>
<dbReference type="SUPFAM" id="SSF55781">
    <property type="entry name" value="GAF domain-like"/>
    <property type="match status" value="1"/>
</dbReference>
<dbReference type="Gene3D" id="3.30.450.40">
    <property type="match status" value="1"/>
</dbReference>
<evidence type="ECO:0000313" key="4">
    <source>
        <dbReference type="EMBL" id="MFD1568456.1"/>
    </source>
</evidence>
<evidence type="ECO:0000259" key="2">
    <source>
        <dbReference type="PROSITE" id="PS50112"/>
    </source>
</evidence>
<dbReference type="InterPro" id="IPR052155">
    <property type="entry name" value="Biofilm_reg_signaling"/>
</dbReference>
<dbReference type="SMART" id="SM00091">
    <property type="entry name" value="PAS"/>
    <property type="match status" value="4"/>
</dbReference>